<gene>
    <name evidence="2" type="ORF">IW261DRAFT_1463035</name>
</gene>
<dbReference type="InterPro" id="IPR001585">
    <property type="entry name" value="TAL/FSA"/>
</dbReference>
<keyword evidence="1" id="KW-0704">Schiff base</keyword>
<dbReference type="Proteomes" id="UP001175227">
    <property type="component" value="Unassembled WGS sequence"/>
</dbReference>
<dbReference type="AlphaFoldDB" id="A0AA39PFN5"/>
<name>A0AA39PFN5_9AGAR</name>
<evidence type="ECO:0000256" key="1">
    <source>
        <dbReference type="ARBA" id="ARBA00023270"/>
    </source>
</evidence>
<accession>A0AA39PFN5</accession>
<organism evidence="2 3">
    <name type="scientific">Armillaria novae-zelandiae</name>
    <dbReference type="NCBI Taxonomy" id="153914"/>
    <lineage>
        <taxon>Eukaryota</taxon>
        <taxon>Fungi</taxon>
        <taxon>Dikarya</taxon>
        <taxon>Basidiomycota</taxon>
        <taxon>Agaricomycotina</taxon>
        <taxon>Agaricomycetes</taxon>
        <taxon>Agaricomycetidae</taxon>
        <taxon>Agaricales</taxon>
        <taxon>Marasmiineae</taxon>
        <taxon>Physalacriaceae</taxon>
        <taxon>Armillaria</taxon>
    </lineage>
</organism>
<sequence length="328" mass="35687">MSSLLDQIRALLIVDVDSMDPAVAIRHTSDSLKFVDMTSNQAIVAGTATPELLAEAVKLSSGGSIERVLDVLTVLLAKRVLPYLSGNVHAQTSPNAGYSVEGTVNEARRIVTTFEELDVPRERVCIKIPITPEGAQACKILQDEGIQTLGTCIFGVEQAIAAGLAGCVYLAPYFNELRVHFEDGLWKAYKVGIKGEEHPMIDVIRTIVTAYKTKGTKTKVMPASIVTAQEVIALAALQPDHMTLSGTVLDELTSLPPVSIDRFDDILKRELTAEELKTVEQDYLADGGKLLREAFDRNAEMARKMEDALSIFADCEQKTKTSIKGLLV</sequence>
<dbReference type="GO" id="GO:0005975">
    <property type="term" value="P:carbohydrate metabolic process"/>
    <property type="evidence" value="ECO:0007669"/>
    <property type="project" value="InterPro"/>
</dbReference>
<dbReference type="InterPro" id="IPR013785">
    <property type="entry name" value="Aldolase_TIM"/>
</dbReference>
<dbReference type="PANTHER" id="PTHR10683">
    <property type="entry name" value="TRANSALDOLASE"/>
    <property type="match status" value="1"/>
</dbReference>
<dbReference type="SUPFAM" id="SSF51569">
    <property type="entry name" value="Aldolase"/>
    <property type="match status" value="1"/>
</dbReference>
<evidence type="ECO:0000313" key="3">
    <source>
        <dbReference type="Proteomes" id="UP001175227"/>
    </source>
</evidence>
<dbReference type="Pfam" id="PF00923">
    <property type="entry name" value="TAL_FSA"/>
    <property type="match status" value="1"/>
</dbReference>
<comment type="caution">
    <text evidence="2">The sequence shown here is derived from an EMBL/GenBank/DDBJ whole genome shotgun (WGS) entry which is preliminary data.</text>
</comment>
<keyword evidence="3" id="KW-1185">Reference proteome</keyword>
<dbReference type="PANTHER" id="PTHR10683:SF39">
    <property type="entry name" value="TRANSALDOLASE"/>
    <property type="match status" value="1"/>
</dbReference>
<dbReference type="EMBL" id="JAUEPR010000006">
    <property type="protein sequence ID" value="KAK0483393.1"/>
    <property type="molecule type" value="Genomic_DNA"/>
</dbReference>
<dbReference type="GO" id="GO:0009052">
    <property type="term" value="P:pentose-phosphate shunt, non-oxidative branch"/>
    <property type="evidence" value="ECO:0007669"/>
    <property type="project" value="TreeGrafter"/>
</dbReference>
<protein>
    <submittedName>
        <fullName evidence="2">Aldolase</fullName>
    </submittedName>
</protein>
<evidence type="ECO:0000313" key="2">
    <source>
        <dbReference type="EMBL" id="KAK0483393.1"/>
    </source>
</evidence>
<dbReference type="GO" id="GO:0004801">
    <property type="term" value="F:transaldolase activity"/>
    <property type="evidence" value="ECO:0007669"/>
    <property type="project" value="TreeGrafter"/>
</dbReference>
<proteinExistence type="predicted"/>
<dbReference type="Gene3D" id="3.20.20.70">
    <property type="entry name" value="Aldolase class I"/>
    <property type="match status" value="1"/>
</dbReference>
<reference evidence="2" key="1">
    <citation type="submission" date="2023-06" db="EMBL/GenBank/DDBJ databases">
        <authorList>
            <consortium name="Lawrence Berkeley National Laboratory"/>
            <person name="Ahrendt S."/>
            <person name="Sahu N."/>
            <person name="Indic B."/>
            <person name="Wong-Bajracharya J."/>
            <person name="Merenyi Z."/>
            <person name="Ke H.-M."/>
            <person name="Monk M."/>
            <person name="Kocsube S."/>
            <person name="Drula E."/>
            <person name="Lipzen A."/>
            <person name="Balint B."/>
            <person name="Henrissat B."/>
            <person name="Andreopoulos B."/>
            <person name="Martin F.M."/>
            <person name="Harder C.B."/>
            <person name="Rigling D."/>
            <person name="Ford K.L."/>
            <person name="Foster G.D."/>
            <person name="Pangilinan J."/>
            <person name="Papanicolaou A."/>
            <person name="Barry K."/>
            <person name="LaButti K."/>
            <person name="Viragh M."/>
            <person name="Koriabine M."/>
            <person name="Yan M."/>
            <person name="Riley R."/>
            <person name="Champramary S."/>
            <person name="Plett K.L."/>
            <person name="Tsai I.J."/>
            <person name="Slot J."/>
            <person name="Sipos G."/>
            <person name="Plett J."/>
            <person name="Nagy L.G."/>
            <person name="Grigoriev I.V."/>
        </authorList>
    </citation>
    <scope>NUCLEOTIDE SEQUENCE</scope>
    <source>
        <strain evidence="2">ICMP 16352</strain>
    </source>
</reference>